<reference evidence="2" key="1">
    <citation type="journal article" date="2022" name="bioRxiv">
        <title>Sequencing and chromosome-scale assembly of the giantPleurodeles waltlgenome.</title>
        <authorList>
            <person name="Brown T."/>
            <person name="Elewa A."/>
            <person name="Iarovenko S."/>
            <person name="Subramanian E."/>
            <person name="Araus A.J."/>
            <person name="Petzold A."/>
            <person name="Susuki M."/>
            <person name="Suzuki K.-i.T."/>
            <person name="Hayashi T."/>
            <person name="Toyoda A."/>
            <person name="Oliveira C."/>
            <person name="Osipova E."/>
            <person name="Leigh N.D."/>
            <person name="Simon A."/>
            <person name="Yun M.H."/>
        </authorList>
    </citation>
    <scope>NUCLEOTIDE SEQUENCE</scope>
    <source>
        <strain evidence="2">20211129_DDA</strain>
        <tissue evidence="2">Liver</tissue>
    </source>
</reference>
<feature type="compositionally biased region" description="Basic and acidic residues" evidence="1">
    <location>
        <begin position="40"/>
        <end position="54"/>
    </location>
</feature>
<evidence type="ECO:0000313" key="2">
    <source>
        <dbReference type="EMBL" id="KAJ1107548.1"/>
    </source>
</evidence>
<protein>
    <submittedName>
        <fullName evidence="2">Uncharacterized protein</fullName>
    </submittedName>
</protein>
<sequence length="76" mass="8791">MAGLFRIYEENFEVIPRLKAKQDGPLAEKQEMPHHEVEMLEPSLQDHSKSDLTKRPFFRSKITITKKSPEPENSGP</sequence>
<keyword evidence="3" id="KW-1185">Reference proteome</keyword>
<dbReference type="Proteomes" id="UP001066276">
    <property type="component" value="Chromosome 9"/>
</dbReference>
<feature type="region of interest" description="Disordered" evidence="1">
    <location>
        <begin position="40"/>
        <end position="76"/>
    </location>
</feature>
<evidence type="ECO:0000256" key="1">
    <source>
        <dbReference type="SAM" id="MobiDB-lite"/>
    </source>
</evidence>
<comment type="caution">
    <text evidence="2">The sequence shown here is derived from an EMBL/GenBank/DDBJ whole genome shotgun (WGS) entry which is preliminary data.</text>
</comment>
<dbReference type="AlphaFoldDB" id="A0AAV7N2W4"/>
<gene>
    <name evidence="2" type="ORF">NDU88_004938</name>
</gene>
<organism evidence="2 3">
    <name type="scientific">Pleurodeles waltl</name>
    <name type="common">Iberian ribbed newt</name>
    <dbReference type="NCBI Taxonomy" id="8319"/>
    <lineage>
        <taxon>Eukaryota</taxon>
        <taxon>Metazoa</taxon>
        <taxon>Chordata</taxon>
        <taxon>Craniata</taxon>
        <taxon>Vertebrata</taxon>
        <taxon>Euteleostomi</taxon>
        <taxon>Amphibia</taxon>
        <taxon>Batrachia</taxon>
        <taxon>Caudata</taxon>
        <taxon>Salamandroidea</taxon>
        <taxon>Salamandridae</taxon>
        <taxon>Pleurodelinae</taxon>
        <taxon>Pleurodeles</taxon>
    </lineage>
</organism>
<dbReference type="EMBL" id="JANPWB010000013">
    <property type="protein sequence ID" value="KAJ1107548.1"/>
    <property type="molecule type" value="Genomic_DNA"/>
</dbReference>
<name>A0AAV7N2W4_PLEWA</name>
<proteinExistence type="predicted"/>
<evidence type="ECO:0000313" key="3">
    <source>
        <dbReference type="Proteomes" id="UP001066276"/>
    </source>
</evidence>
<accession>A0AAV7N2W4</accession>